<dbReference type="SUPFAM" id="SSF81606">
    <property type="entry name" value="PP2C-like"/>
    <property type="match status" value="1"/>
</dbReference>
<name>A0A2H0V1M1_9BACT</name>
<protein>
    <recommendedName>
        <fullName evidence="3">PPM-type phosphatase domain-containing protein</fullName>
    </recommendedName>
</protein>
<evidence type="ECO:0008006" key="3">
    <source>
        <dbReference type="Google" id="ProtNLM"/>
    </source>
</evidence>
<reference evidence="2" key="1">
    <citation type="submission" date="2017-09" db="EMBL/GenBank/DDBJ databases">
        <title>Depth-based differentiation of microbial function through sediment-hosted aquifers and enrichment of novel symbionts in the deep terrestrial subsurface.</title>
        <authorList>
            <person name="Probst A.J."/>
            <person name="Ladd B."/>
            <person name="Jarett J.K."/>
            <person name="Geller-Mcgrath D.E."/>
            <person name="Sieber C.M.K."/>
            <person name="Emerson J.B."/>
            <person name="Anantharaman K."/>
            <person name="Thomas B.C."/>
            <person name="Malmstrom R."/>
            <person name="Stieglmeier M."/>
            <person name="Klingl A."/>
            <person name="Woyke T."/>
            <person name="Ryan C.M."/>
            <person name="Banfield J.F."/>
        </authorList>
    </citation>
    <scope>NUCLEOTIDE SEQUENCE [LARGE SCALE GENOMIC DNA]</scope>
</reference>
<organism evidence="1 2">
    <name type="scientific">Candidatus Falkowbacteria bacterium CG10_big_fil_rev_8_21_14_0_10_44_15</name>
    <dbReference type="NCBI Taxonomy" id="1974569"/>
    <lineage>
        <taxon>Bacteria</taxon>
        <taxon>Candidatus Falkowiibacteriota</taxon>
    </lineage>
</organism>
<dbReference type="AlphaFoldDB" id="A0A2H0V1M1"/>
<dbReference type="InterPro" id="IPR036457">
    <property type="entry name" value="PPM-type-like_dom_sf"/>
</dbReference>
<gene>
    <name evidence="1" type="ORF">COU01_02805</name>
</gene>
<dbReference type="EMBL" id="PFAT01000034">
    <property type="protein sequence ID" value="PIR92260.1"/>
    <property type="molecule type" value="Genomic_DNA"/>
</dbReference>
<proteinExistence type="predicted"/>
<sequence>MSINIKKQVIYDPGSAKFQEDELIYCPDKMIFGVLDGVSGLYTPKIGPAIYNGLSGAQNVAKIVSNVFSDAPNGIKLEGILKTANLAVRKFCLSKNLDLSHSESLPAVDFAVAQIISNKINIFSTGDCFAVWQKWNGTLGFTKNQGYKYDLTLEKKIKQMLKKYNDRDRAWRELLPWISSQRRILINNKGFAMLNGQDGLYTSWQHVVLELASIKYLVLFTDGMVLFSDTKHERLLAQKIIRLYKKGGLMSILNNTRKAEAQDREFSHSKFSEATAVALDFV</sequence>
<comment type="caution">
    <text evidence="1">The sequence shown here is derived from an EMBL/GenBank/DDBJ whole genome shotgun (WGS) entry which is preliminary data.</text>
</comment>
<accession>A0A2H0V1M1</accession>
<evidence type="ECO:0000313" key="1">
    <source>
        <dbReference type="EMBL" id="PIR92260.1"/>
    </source>
</evidence>
<dbReference type="Proteomes" id="UP000228510">
    <property type="component" value="Unassembled WGS sequence"/>
</dbReference>
<evidence type="ECO:0000313" key="2">
    <source>
        <dbReference type="Proteomes" id="UP000228510"/>
    </source>
</evidence>